<dbReference type="Pfam" id="PF09527">
    <property type="entry name" value="ATPase_gene1"/>
    <property type="match status" value="1"/>
</dbReference>
<accession>A0A6I2M8N5</accession>
<dbReference type="AlphaFoldDB" id="A0A6I2M8N5"/>
<evidence type="ECO:0000313" key="3">
    <source>
        <dbReference type="Proteomes" id="UP000441585"/>
    </source>
</evidence>
<sequence>MRKKERHPMQAMALMTGILSQLVGSTLIGIFSGRWLDRYFQTEPLFMIIGLFIGLGIGISAMIKLVHHFFSGD</sequence>
<evidence type="ECO:0008006" key="4">
    <source>
        <dbReference type="Google" id="ProtNLM"/>
    </source>
</evidence>
<protein>
    <recommendedName>
        <fullName evidence="4">AtpZ/AtpI family protein</fullName>
    </recommendedName>
</protein>
<evidence type="ECO:0000313" key="2">
    <source>
        <dbReference type="EMBL" id="MRX54189.1"/>
    </source>
</evidence>
<dbReference type="Proteomes" id="UP000441585">
    <property type="component" value="Unassembled WGS sequence"/>
</dbReference>
<reference evidence="2 3" key="1">
    <citation type="submission" date="2019-11" db="EMBL/GenBank/DDBJ databases">
        <title>Bacillus idriensis genome.</title>
        <authorList>
            <person name="Konopka E.N."/>
            <person name="Newman J.D."/>
        </authorList>
    </citation>
    <scope>NUCLEOTIDE SEQUENCE [LARGE SCALE GENOMIC DNA]</scope>
    <source>
        <strain evidence="2 3">DSM 19097</strain>
    </source>
</reference>
<organism evidence="2 3">
    <name type="scientific">Metabacillus idriensis</name>
    <dbReference type="NCBI Taxonomy" id="324768"/>
    <lineage>
        <taxon>Bacteria</taxon>
        <taxon>Bacillati</taxon>
        <taxon>Bacillota</taxon>
        <taxon>Bacilli</taxon>
        <taxon>Bacillales</taxon>
        <taxon>Bacillaceae</taxon>
        <taxon>Metabacillus</taxon>
    </lineage>
</organism>
<dbReference type="InterPro" id="IPR032820">
    <property type="entry name" value="ATPase_put"/>
</dbReference>
<keyword evidence="1" id="KW-0472">Membrane</keyword>
<dbReference type="RefSeq" id="WP_070877080.1">
    <property type="nucleotide sequence ID" value="NZ_CAJFZX010000014.1"/>
</dbReference>
<evidence type="ECO:0000256" key="1">
    <source>
        <dbReference type="SAM" id="Phobius"/>
    </source>
</evidence>
<feature type="transmembrane region" description="Helical" evidence="1">
    <location>
        <begin position="12"/>
        <end position="33"/>
    </location>
</feature>
<comment type="caution">
    <text evidence="2">The sequence shown here is derived from an EMBL/GenBank/DDBJ whole genome shotgun (WGS) entry which is preliminary data.</text>
</comment>
<dbReference type="EMBL" id="WKKF01000002">
    <property type="protein sequence ID" value="MRX54189.1"/>
    <property type="molecule type" value="Genomic_DNA"/>
</dbReference>
<gene>
    <name evidence="2" type="ORF">GJU41_09415</name>
</gene>
<proteinExistence type="predicted"/>
<keyword evidence="1" id="KW-0812">Transmembrane</keyword>
<keyword evidence="1" id="KW-1133">Transmembrane helix</keyword>
<name>A0A6I2M8N5_9BACI</name>
<keyword evidence="3" id="KW-1185">Reference proteome</keyword>
<feature type="transmembrane region" description="Helical" evidence="1">
    <location>
        <begin position="45"/>
        <end position="66"/>
    </location>
</feature>